<dbReference type="EMBL" id="JAPUUL010000541">
    <property type="protein sequence ID" value="KAJ8130260.1"/>
    <property type="molecule type" value="Genomic_DNA"/>
</dbReference>
<protein>
    <submittedName>
        <fullName evidence="1">Uncharacterized protein</fullName>
    </submittedName>
</protein>
<keyword evidence="2" id="KW-1185">Reference proteome</keyword>
<gene>
    <name evidence="1" type="ORF">O1611_g3371</name>
</gene>
<evidence type="ECO:0000313" key="2">
    <source>
        <dbReference type="Proteomes" id="UP001153332"/>
    </source>
</evidence>
<accession>A0ACC2JS02</accession>
<organism evidence="1 2">
    <name type="scientific">Lasiodiplodia mahajangana</name>
    <dbReference type="NCBI Taxonomy" id="1108764"/>
    <lineage>
        <taxon>Eukaryota</taxon>
        <taxon>Fungi</taxon>
        <taxon>Dikarya</taxon>
        <taxon>Ascomycota</taxon>
        <taxon>Pezizomycotina</taxon>
        <taxon>Dothideomycetes</taxon>
        <taxon>Dothideomycetes incertae sedis</taxon>
        <taxon>Botryosphaeriales</taxon>
        <taxon>Botryosphaeriaceae</taxon>
        <taxon>Lasiodiplodia</taxon>
    </lineage>
</organism>
<proteinExistence type="predicted"/>
<dbReference type="Proteomes" id="UP001153332">
    <property type="component" value="Unassembled WGS sequence"/>
</dbReference>
<reference evidence="1" key="1">
    <citation type="submission" date="2022-12" db="EMBL/GenBank/DDBJ databases">
        <title>Genome Sequence of Lasiodiplodia mahajangana.</title>
        <authorList>
            <person name="Buettner E."/>
        </authorList>
    </citation>
    <scope>NUCLEOTIDE SEQUENCE</scope>
    <source>
        <strain evidence="1">VT137</strain>
    </source>
</reference>
<comment type="caution">
    <text evidence="1">The sequence shown here is derived from an EMBL/GenBank/DDBJ whole genome shotgun (WGS) entry which is preliminary data.</text>
</comment>
<evidence type="ECO:0000313" key="1">
    <source>
        <dbReference type="EMBL" id="KAJ8130260.1"/>
    </source>
</evidence>
<name>A0ACC2JS02_9PEZI</name>
<sequence length="453" mass="51113">MSSHRIEYKDPFRRIIVCCDGTAHSAIKGSDLNPHTNVFRFSRCIKAHASDGSPQIVGYVSGIGTSAGNPLNKYLQGTGIVVSTGIDEKIKEAYTFICHNYVSKNTANNREVEIFLIGFSRGAFVARCVADLIDKIGVLNKMGTHYLPYIYDMWRKETLPDLPRVRSPAAAHTDKDETNIEKNRQDFRTDLIANPQKYTHRDVRVKVCAVWDTVASIGPVSAHLNIFRCLTSRKLTFVNSSLCDSIDYAIQALSLHEHRRPFYPIVWKIPKTAGEDGEVQAIIPRLQQWIVKLEDSMSKRYWLAGSYYRKPFRSANYESYETIHITVKLCNIGGVIKPPRAMETAEFRDKEYHFTVSPPKSLWRQLQKALCRASPAEPEAYNIEVDRMTNLERHLLSRWLQGEVGGFLGKGRTGNEASGRSKLGSFALLVLGFMTNQDPAATYDVSRTTGVRV</sequence>